<dbReference type="Pfam" id="PF00149">
    <property type="entry name" value="Metallophos"/>
    <property type="match status" value="1"/>
</dbReference>
<accession>A0ABY3SYP7</accession>
<dbReference type="CDD" id="cd07379">
    <property type="entry name" value="MPP_239FB"/>
    <property type="match status" value="1"/>
</dbReference>
<dbReference type="InterPro" id="IPR004843">
    <property type="entry name" value="Calcineurin-like_PHP"/>
</dbReference>
<reference evidence="2" key="1">
    <citation type="journal article" date="2022" name="Microorganisms">
        <title>Two New Species of Filamentous Sulfur Bacteria of the Genus Thiothrix, Thiothrix winogradskyi sp. nov. and 'Candidatus Thiothrix sulfatifontis' sp. nov.</title>
        <authorList>
            <person name="Ravin N.V."/>
            <person name="Rossetti S."/>
            <person name="Beletsky A.V."/>
            <person name="Kadnikov V.V."/>
            <person name="Rudenko T.S."/>
            <person name="Smolyakov D.D."/>
            <person name="Moskvitina M.I."/>
            <person name="Gureeva M.V."/>
            <person name="Mardanov A.V."/>
            <person name="Grabovich M.Y."/>
        </authorList>
    </citation>
    <scope>NUCLEOTIDE SEQUENCE</scope>
    <source>
        <strain evidence="2">CT3</strain>
    </source>
</reference>
<evidence type="ECO:0000259" key="1">
    <source>
        <dbReference type="Pfam" id="PF00149"/>
    </source>
</evidence>
<organism evidence="2 3">
    <name type="scientific">Thiothrix winogradskyi</name>
    <dbReference type="NCBI Taxonomy" id="96472"/>
    <lineage>
        <taxon>Bacteria</taxon>
        <taxon>Pseudomonadati</taxon>
        <taxon>Pseudomonadota</taxon>
        <taxon>Gammaproteobacteria</taxon>
        <taxon>Thiotrichales</taxon>
        <taxon>Thiotrichaceae</taxon>
        <taxon>Thiothrix</taxon>
    </lineage>
</organism>
<dbReference type="Proteomes" id="UP001054801">
    <property type="component" value="Chromosome"/>
</dbReference>
<keyword evidence="3" id="KW-1185">Reference proteome</keyword>
<evidence type="ECO:0000313" key="3">
    <source>
        <dbReference type="Proteomes" id="UP001054801"/>
    </source>
</evidence>
<name>A0ABY3SYP7_9GAMM</name>
<dbReference type="EMBL" id="CP091244">
    <property type="protein sequence ID" value="UJS24243.1"/>
    <property type="molecule type" value="Genomic_DNA"/>
</dbReference>
<dbReference type="PANTHER" id="PTHR12905">
    <property type="entry name" value="METALLOPHOSPHOESTERASE"/>
    <property type="match status" value="1"/>
</dbReference>
<evidence type="ECO:0000313" key="2">
    <source>
        <dbReference type="EMBL" id="UJS24243.1"/>
    </source>
</evidence>
<feature type="domain" description="Calcineurin-like phosphoesterase" evidence="1">
    <location>
        <begin position="1"/>
        <end position="176"/>
    </location>
</feature>
<sequence>MKLTFISDTHSLHSLLTLGTGDVLVHCGDFTGRGSLEDTLAFAQFMAKQNFTHKIAIAGNHDWCFEDQRSQEAESILNDHGIIYLNDSGIVLDGVTFWGSPIQPEFMDWAFNRQRGAPIRQHWEKIPAETDVLITHGPAFGILDWCTHGARVGCEDLLEVIQRIQPKIHACGHIHESYGIREQGGTTFINACILNEYYRVVNPPIEYTLVGENL</sequence>
<dbReference type="RefSeq" id="WP_236498606.1">
    <property type="nucleotide sequence ID" value="NZ_CP091244.1"/>
</dbReference>
<dbReference type="InterPro" id="IPR029052">
    <property type="entry name" value="Metallo-depent_PP-like"/>
</dbReference>
<protein>
    <submittedName>
        <fullName evidence="2">Metallophosphatase domain-containing protein</fullName>
    </submittedName>
</protein>
<dbReference type="Gene3D" id="3.60.21.10">
    <property type="match status" value="1"/>
</dbReference>
<dbReference type="PANTHER" id="PTHR12905:SF0">
    <property type="entry name" value="CALCINEURIN-LIKE PHOSPHOESTERASE DOMAIN-CONTAINING PROTEIN"/>
    <property type="match status" value="1"/>
</dbReference>
<gene>
    <name evidence="2" type="ORF">L2Y54_20290</name>
</gene>
<dbReference type="SUPFAM" id="SSF56300">
    <property type="entry name" value="Metallo-dependent phosphatases"/>
    <property type="match status" value="1"/>
</dbReference>
<dbReference type="InterPro" id="IPR051693">
    <property type="entry name" value="UPF0046_metallophosphoest"/>
</dbReference>
<proteinExistence type="predicted"/>